<dbReference type="SUPFAM" id="SSF103515">
    <property type="entry name" value="Autotransporter"/>
    <property type="match status" value="1"/>
</dbReference>
<keyword evidence="1" id="KW-0732">Signal</keyword>
<dbReference type="RefSeq" id="WP_243067009.1">
    <property type="nucleotide sequence ID" value="NZ_JAIVFK010000012.1"/>
</dbReference>
<protein>
    <recommendedName>
        <fullName evidence="4">Outer membrane protein beta-barrel domain-containing protein</fullName>
    </recommendedName>
</protein>
<evidence type="ECO:0008006" key="4">
    <source>
        <dbReference type="Google" id="ProtNLM"/>
    </source>
</evidence>
<evidence type="ECO:0000313" key="2">
    <source>
        <dbReference type="EMBL" id="MCI4683037.1"/>
    </source>
</evidence>
<dbReference type="Proteomes" id="UP001139104">
    <property type="component" value="Unassembled WGS sequence"/>
</dbReference>
<evidence type="ECO:0000313" key="3">
    <source>
        <dbReference type="Proteomes" id="UP001139104"/>
    </source>
</evidence>
<reference evidence="2" key="1">
    <citation type="journal article" date="2022" name="ISME J.">
        <title>Identification of active gaseous-alkane degraders at natural gas seeps.</title>
        <authorList>
            <person name="Farhan Ul Haque M."/>
            <person name="Hernandez M."/>
            <person name="Crombie A.T."/>
            <person name="Murrell J.C."/>
        </authorList>
    </citation>
    <scope>NUCLEOTIDE SEQUENCE</scope>
    <source>
        <strain evidence="2">PC2</strain>
    </source>
</reference>
<proteinExistence type="predicted"/>
<comment type="caution">
    <text evidence="2">The sequence shown here is derived from an EMBL/GenBank/DDBJ whole genome shotgun (WGS) entry which is preliminary data.</text>
</comment>
<accession>A0ABS9Z615</accession>
<gene>
    <name evidence="2" type="ORF">K2U94_09705</name>
</gene>
<sequence>MRKIVRRGAIVLAFSVTVPAPVLAADLPTLKEAPAPAPAPIPSGWRFEATINGWAPSSIANAGVGHLPTVSSNLGFFTLLRHLNGVVPLAFTAKNENFILGLDLYWSAVSAGAHVRASNTALGPYGGLNGSLRLSETFLMGYAGVRLPIQIANLAAYGIAGARFSNVNTTIDLNTFIPGIGLSGAQSENWTDPIIGFTANYAFNDKWFLTTEADIGGTGNSATWQAFGALGYNWTPRISSTVGFRALYVDYRKWNGDGGSFRFQQTLLGPQATISYAF</sequence>
<name>A0ABS9Z615_9HYPH</name>
<keyword evidence="3" id="KW-1185">Reference proteome</keyword>
<dbReference type="EMBL" id="JAIVFP010000001">
    <property type="protein sequence ID" value="MCI4683037.1"/>
    <property type="molecule type" value="Genomic_DNA"/>
</dbReference>
<dbReference type="InterPro" id="IPR036709">
    <property type="entry name" value="Autotransporte_beta_dom_sf"/>
</dbReference>
<feature type="chain" id="PRO_5045525699" description="Outer membrane protein beta-barrel domain-containing protein" evidence="1">
    <location>
        <begin position="25"/>
        <end position="278"/>
    </location>
</feature>
<evidence type="ECO:0000256" key="1">
    <source>
        <dbReference type="SAM" id="SignalP"/>
    </source>
</evidence>
<organism evidence="2 3">
    <name type="scientific">Candidatus Rhodoblastus alkanivorans</name>
    <dbReference type="NCBI Taxonomy" id="2954117"/>
    <lineage>
        <taxon>Bacteria</taxon>
        <taxon>Pseudomonadati</taxon>
        <taxon>Pseudomonadota</taxon>
        <taxon>Alphaproteobacteria</taxon>
        <taxon>Hyphomicrobiales</taxon>
        <taxon>Rhodoblastaceae</taxon>
        <taxon>Rhodoblastus</taxon>
    </lineage>
</organism>
<feature type="signal peptide" evidence="1">
    <location>
        <begin position="1"/>
        <end position="24"/>
    </location>
</feature>